<dbReference type="PRINTS" id="PR00502">
    <property type="entry name" value="NUDIXFAMILY"/>
</dbReference>
<accession>A0A1F8BMQ4</accession>
<evidence type="ECO:0000256" key="3">
    <source>
        <dbReference type="RuleBase" id="RU003476"/>
    </source>
</evidence>
<evidence type="ECO:0000256" key="2">
    <source>
        <dbReference type="ARBA" id="ARBA00022801"/>
    </source>
</evidence>
<protein>
    <recommendedName>
        <fullName evidence="4">Nudix hydrolase domain-containing protein</fullName>
    </recommendedName>
</protein>
<dbReference type="PROSITE" id="PS51462">
    <property type="entry name" value="NUDIX"/>
    <property type="match status" value="1"/>
</dbReference>
<evidence type="ECO:0000259" key="4">
    <source>
        <dbReference type="PROSITE" id="PS51462"/>
    </source>
</evidence>
<keyword evidence="2 3" id="KW-0378">Hydrolase</keyword>
<reference evidence="5 6" key="1">
    <citation type="journal article" date="2016" name="Nat. Commun.">
        <title>Thousands of microbial genomes shed light on interconnected biogeochemical processes in an aquifer system.</title>
        <authorList>
            <person name="Anantharaman K."/>
            <person name="Brown C.T."/>
            <person name="Hug L.A."/>
            <person name="Sharon I."/>
            <person name="Castelle C.J."/>
            <person name="Probst A.J."/>
            <person name="Thomas B.C."/>
            <person name="Singh A."/>
            <person name="Wilkins M.J."/>
            <person name="Karaoz U."/>
            <person name="Brodie E.L."/>
            <person name="Williams K.H."/>
            <person name="Hubbard S.S."/>
            <person name="Banfield J.F."/>
        </authorList>
    </citation>
    <scope>NUCLEOTIDE SEQUENCE [LARGE SCALE GENOMIC DNA]</scope>
</reference>
<evidence type="ECO:0000256" key="1">
    <source>
        <dbReference type="ARBA" id="ARBA00001946"/>
    </source>
</evidence>
<dbReference type="InterPro" id="IPR015797">
    <property type="entry name" value="NUDIX_hydrolase-like_dom_sf"/>
</dbReference>
<dbReference type="InterPro" id="IPR000086">
    <property type="entry name" value="NUDIX_hydrolase_dom"/>
</dbReference>
<sequence length="158" mass="18459">MKIDKSWYIKPKDKSFPSDISAGGVIIRIEGNKLLIALIRDPKFDDYLLPKGRLEKGEGFEDAAKREIAEETGLNDLTLVAELGAKERLTFEKNEWRTTHYFLFLTEQADGTQNLQEDENYILKWFDIDNLPPMFWPEQKELIEENRERIKRLIKGLG</sequence>
<dbReference type="GO" id="GO:0016787">
    <property type="term" value="F:hydrolase activity"/>
    <property type="evidence" value="ECO:0007669"/>
    <property type="project" value="UniProtKB-KW"/>
</dbReference>
<proteinExistence type="inferred from homology"/>
<dbReference type="Pfam" id="PF00293">
    <property type="entry name" value="NUDIX"/>
    <property type="match status" value="1"/>
</dbReference>
<evidence type="ECO:0000313" key="6">
    <source>
        <dbReference type="Proteomes" id="UP000176725"/>
    </source>
</evidence>
<dbReference type="STRING" id="1802521.A2893_06335"/>
<dbReference type="InterPro" id="IPR020084">
    <property type="entry name" value="NUDIX_hydrolase_CS"/>
</dbReference>
<dbReference type="SUPFAM" id="SSF55811">
    <property type="entry name" value="Nudix"/>
    <property type="match status" value="1"/>
</dbReference>
<feature type="domain" description="Nudix hydrolase" evidence="4">
    <location>
        <begin position="17"/>
        <end position="148"/>
    </location>
</feature>
<organism evidence="5 6">
    <name type="scientific">Candidatus Woesebacteria bacterium RIFCSPLOWO2_01_FULL_39_25</name>
    <dbReference type="NCBI Taxonomy" id="1802521"/>
    <lineage>
        <taxon>Bacteria</taxon>
        <taxon>Candidatus Woeseibacteriota</taxon>
    </lineage>
</organism>
<dbReference type="PANTHER" id="PTHR43046:SF16">
    <property type="entry name" value="ADP-RIBOSE PYROPHOSPHATASE YJHB-RELATED"/>
    <property type="match status" value="1"/>
</dbReference>
<name>A0A1F8BMQ4_9BACT</name>
<dbReference type="PANTHER" id="PTHR43046">
    <property type="entry name" value="GDP-MANNOSE MANNOSYL HYDROLASE"/>
    <property type="match status" value="1"/>
</dbReference>
<dbReference type="Proteomes" id="UP000176725">
    <property type="component" value="Unassembled WGS sequence"/>
</dbReference>
<dbReference type="InterPro" id="IPR020476">
    <property type="entry name" value="Nudix_hydrolase"/>
</dbReference>
<comment type="cofactor">
    <cofactor evidence="1">
        <name>Mg(2+)</name>
        <dbReference type="ChEBI" id="CHEBI:18420"/>
    </cofactor>
</comment>
<comment type="similarity">
    <text evidence="3">Belongs to the Nudix hydrolase family.</text>
</comment>
<evidence type="ECO:0000313" key="5">
    <source>
        <dbReference type="EMBL" id="OGM64615.1"/>
    </source>
</evidence>
<dbReference type="PROSITE" id="PS00893">
    <property type="entry name" value="NUDIX_BOX"/>
    <property type="match status" value="1"/>
</dbReference>
<dbReference type="AlphaFoldDB" id="A0A1F8BMQ4"/>
<dbReference type="Gene3D" id="3.90.79.10">
    <property type="entry name" value="Nucleoside Triphosphate Pyrophosphohydrolase"/>
    <property type="match status" value="1"/>
</dbReference>
<dbReference type="EMBL" id="MGHH01000008">
    <property type="protein sequence ID" value="OGM64615.1"/>
    <property type="molecule type" value="Genomic_DNA"/>
</dbReference>
<comment type="caution">
    <text evidence="5">The sequence shown here is derived from an EMBL/GenBank/DDBJ whole genome shotgun (WGS) entry which is preliminary data.</text>
</comment>
<gene>
    <name evidence="5" type="ORF">A2893_06335</name>
</gene>